<keyword evidence="4" id="KW-1185">Reference proteome</keyword>
<dbReference type="RefSeq" id="WP_195170754.1">
    <property type="nucleotide sequence ID" value="NZ_CP062983.1"/>
</dbReference>
<proteinExistence type="predicted"/>
<evidence type="ECO:0000259" key="2">
    <source>
        <dbReference type="Pfam" id="PF13529"/>
    </source>
</evidence>
<protein>
    <submittedName>
        <fullName evidence="3">C39 family peptidase</fullName>
    </submittedName>
</protein>
<feature type="domain" description="Peptidase C39-like" evidence="2">
    <location>
        <begin position="46"/>
        <end position="163"/>
    </location>
</feature>
<dbReference type="InterPro" id="IPR019734">
    <property type="entry name" value="TPR_rpt"/>
</dbReference>
<evidence type="ECO:0000313" key="3">
    <source>
        <dbReference type="EMBL" id="QPC82685.1"/>
    </source>
</evidence>
<dbReference type="Gene3D" id="1.25.40.10">
    <property type="entry name" value="Tetratricopeptide repeat domain"/>
    <property type="match status" value="2"/>
</dbReference>
<feature type="signal peptide" evidence="1">
    <location>
        <begin position="1"/>
        <end position="22"/>
    </location>
</feature>
<dbReference type="Proteomes" id="UP000594468">
    <property type="component" value="Chromosome"/>
</dbReference>
<dbReference type="KEGG" id="pmet:G4Y79_23870"/>
<gene>
    <name evidence="3" type="ORF">G4Y79_23870</name>
</gene>
<dbReference type="AlphaFoldDB" id="A0A7S8E978"/>
<dbReference type="Pfam" id="PF14559">
    <property type="entry name" value="TPR_19"/>
    <property type="match status" value="1"/>
</dbReference>
<dbReference type="InterPro" id="IPR011990">
    <property type="entry name" value="TPR-like_helical_dom_sf"/>
</dbReference>
<dbReference type="Gene3D" id="3.90.70.10">
    <property type="entry name" value="Cysteine proteinases"/>
    <property type="match status" value="1"/>
</dbReference>
<dbReference type="SMART" id="SM00028">
    <property type="entry name" value="TPR"/>
    <property type="match status" value="2"/>
</dbReference>
<evidence type="ECO:0000256" key="1">
    <source>
        <dbReference type="SAM" id="SignalP"/>
    </source>
</evidence>
<dbReference type="Pfam" id="PF13529">
    <property type="entry name" value="Peptidase_C39_2"/>
    <property type="match status" value="1"/>
</dbReference>
<feature type="chain" id="PRO_5032455710" evidence="1">
    <location>
        <begin position="23"/>
        <end position="359"/>
    </location>
</feature>
<sequence>MRRFLLSLFTLCILAIGAPILAQDASTASEAEPIPASMRLNGLTMIHQDTNRCSAAAFTMQLSYFNEFDGTYTTIIQRLNPYGGDVSVRIEEMAVVAEEFGLNAVVRRGGTLDILKRLVAGGFPVLIENVYYDGANGWQDWMSHNRVLVGYNDNLQEMYFFDPLLGNGSDGGGRPMTYAEVDQRWRPFNRDYLVVYKPEDEAAVEAILGQQWDPQYNAIWTLAQAEGELEGPTPDSFAIFNKAWALLQLEEYEEAAAAYDEALELGLPWRMLWYEFGPFDAYLAQGRYDDVINLVYQTLQGTDGVEEMYYYIAQAYAGKGEVDRAIANLEAALYRNRFYTEASDLMAELVAQRNGDTGA</sequence>
<name>A0A7S8E978_9CHLR</name>
<dbReference type="SUPFAM" id="SSF48452">
    <property type="entry name" value="TPR-like"/>
    <property type="match status" value="1"/>
</dbReference>
<evidence type="ECO:0000313" key="4">
    <source>
        <dbReference type="Proteomes" id="UP000594468"/>
    </source>
</evidence>
<dbReference type="EMBL" id="CP062983">
    <property type="protein sequence ID" value="QPC82685.1"/>
    <property type="molecule type" value="Genomic_DNA"/>
</dbReference>
<organism evidence="3 4">
    <name type="scientific">Phototrophicus methaneseepsis</name>
    <dbReference type="NCBI Taxonomy" id="2710758"/>
    <lineage>
        <taxon>Bacteria</taxon>
        <taxon>Bacillati</taxon>
        <taxon>Chloroflexota</taxon>
        <taxon>Candidatus Thermofontia</taxon>
        <taxon>Phototrophicales</taxon>
        <taxon>Phototrophicaceae</taxon>
        <taxon>Phototrophicus</taxon>
    </lineage>
</organism>
<accession>A0A7S8E978</accession>
<keyword evidence="1" id="KW-0732">Signal</keyword>
<dbReference type="InterPro" id="IPR039564">
    <property type="entry name" value="Peptidase_C39-like"/>
</dbReference>
<reference evidence="3 4" key="1">
    <citation type="submission" date="2020-02" db="EMBL/GenBank/DDBJ databases">
        <authorList>
            <person name="Zheng R.K."/>
            <person name="Sun C.M."/>
        </authorList>
    </citation>
    <scope>NUCLEOTIDE SEQUENCE [LARGE SCALE GENOMIC DNA]</scope>
    <source>
        <strain evidence="4">rifampicinis</strain>
    </source>
</reference>